<dbReference type="CDD" id="cd00067">
    <property type="entry name" value="GAL4"/>
    <property type="match status" value="1"/>
</dbReference>
<reference evidence="7 8" key="1">
    <citation type="submission" date="2024-07" db="EMBL/GenBank/DDBJ databases">
        <title>Section-level genome sequencing and comparative genomics of Aspergillus sections Usti and Cavernicolus.</title>
        <authorList>
            <consortium name="Lawrence Berkeley National Laboratory"/>
            <person name="Nybo J.L."/>
            <person name="Vesth T.C."/>
            <person name="Theobald S."/>
            <person name="Frisvad J.C."/>
            <person name="Larsen T.O."/>
            <person name="Kjaerboelling I."/>
            <person name="Rothschild-Mancinelli K."/>
            <person name="Lyhne E.K."/>
            <person name="Kogle M.E."/>
            <person name="Barry K."/>
            <person name="Clum A."/>
            <person name="Na H."/>
            <person name="Ledsgaard L."/>
            <person name="Lin J."/>
            <person name="Lipzen A."/>
            <person name="Kuo A."/>
            <person name="Riley R."/>
            <person name="Mondo S."/>
            <person name="Labutti K."/>
            <person name="Haridas S."/>
            <person name="Pangalinan J."/>
            <person name="Salamov A.A."/>
            <person name="Simmons B.A."/>
            <person name="Magnuson J.K."/>
            <person name="Chen J."/>
            <person name="Drula E."/>
            <person name="Henrissat B."/>
            <person name="Wiebenga A."/>
            <person name="Lubbers R.J."/>
            <person name="Gomes A.C."/>
            <person name="Makela M.R."/>
            <person name="Stajich J."/>
            <person name="Grigoriev I.V."/>
            <person name="Mortensen U.H."/>
            <person name="De Vries R.P."/>
            <person name="Baker S.E."/>
            <person name="Andersen M.R."/>
        </authorList>
    </citation>
    <scope>NUCLEOTIDE SEQUENCE [LARGE SCALE GENOMIC DNA]</scope>
    <source>
        <strain evidence="7 8">CBS 123904</strain>
    </source>
</reference>
<dbReference type="InterPro" id="IPR001138">
    <property type="entry name" value="Zn2Cys6_DnaBD"/>
</dbReference>
<evidence type="ECO:0000313" key="7">
    <source>
        <dbReference type="EMBL" id="KAL2841581.1"/>
    </source>
</evidence>
<comment type="caution">
    <text evidence="7">The sequence shown here is derived from an EMBL/GenBank/DDBJ whole genome shotgun (WGS) entry which is preliminary data.</text>
</comment>
<gene>
    <name evidence="7" type="ORF">BJY01DRAFT_257013</name>
</gene>
<accession>A0ABR4JNJ3</accession>
<comment type="subcellular location">
    <subcellularLocation>
        <location evidence="1">Nucleus</location>
    </subcellularLocation>
</comment>
<evidence type="ECO:0000256" key="4">
    <source>
        <dbReference type="ARBA" id="ARBA00023163"/>
    </source>
</evidence>
<keyword evidence="4" id="KW-0804">Transcription</keyword>
<keyword evidence="5" id="KW-0539">Nucleus</keyword>
<dbReference type="SMART" id="SM00066">
    <property type="entry name" value="GAL4"/>
    <property type="match status" value="1"/>
</dbReference>
<dbReference type="EMBL" id="JBFXLU010000108">
    <property type="protein sequence ID" value="KAL2841581.1"/>
    <property type="molecule type" value="Genomic_DNA"/>
</dbReference>
<dbReference type="Proteomes" id="UP001610446">
    <property type="component" value="Unassembled WGS sequence"/>
</dbReference>
<proteinExistence type="predicted"/>
<evidence type="ECO:0000256" key="5">
    <source>
        <dbReference type="ARBA" id="ARBA00023242"/>
    </source>
</evidence>
<dbReference type="PANTHER" id="PTHR31001:SF90">
    <property type="entry name" value="CENTROMERE DNA-BINDING PROTEIN COMPLEX CBF3 SUBUNIT B"/>
    <property type="match status" value="1"/>
</dbReference>
<keyword evidence="3" id="KW-0238">DNA-binding</keyword>
<dbReference type="Pfam" id="PF00172">
    <property type="entry name" value="Zn_clus"/>
    <property type="match status" value="1"/>
</dbReference>
<dbReference type="PANTHER" id="PTHR31001">
    <property type="entry name" value="UNCHARACTERIZED TRANSCRIPTIONAL REGULATORY PROTEIN"/>
    <property type="match status" value="1"/>
</dbReference>
<feature type="domain" description="Zn(2)-C6 fungal-type" evidence="6">
    <location>
        <begin position="19"/>
        <end position="48"/>
    </location>
</feature>
<protein>
    <recommendedName>
        <fullName evidence="6">Zn(2)-C6 fungal-type domain-containing protein</fullName>
    </recommendedName>
</protein>
<organism evidence="7 8">
    <name type="scientific">Aspergillus pseudoustus</name>
    <dbReference type="NCBI Taxonomy" id="1810923"/>
    <lineage>
        <taxon>Eukaryota</taxon>
        <taxon>Fungi</taxon>
        <taxon>Dikarya</taxon>
        <taxon>Ascomycota</taxon>
        <taxon>Pezizomycotina</taxon>
        <taxon>Eurotiomycetes</taxon>
        <taxon>Eurotiomycetidae</taxon>
        <taxon>Eurotiales</taxon>
        <taxon>Aspergillaceae</taxon>
        <taxon>Aspergillus</taxon>
        <taxon>Aspergillus subgen. Nidulantes</taxon>
    </lineage>
</organism>
<keyword evidence="8" id="KW-1185">Reference proteome</keyword>
<dbReference type="CDD" id="cd12148">
    <property type="entry name" value="fungal_TF_MHR"/>
    <property type="match status" value="1"/>
</dbReference>
<dbReference type="Gene3D" id="4.10.240.10">
    <property type="entry name" value="Zn(2)-C6 fungal-type DNA-binding domain"/>
    <property type="match status" value="1"/>
</dbReference>
<dbReference type="InterPro" id="IPR050613">
    <property type="entry name" value="Sec_Metabolite_Reg"/>
</dbReference>
<evidence type="ECO:0000313" key="8">
    <source>
        <dbReference type="Proteomes" id="UP001610446"/>
    </source>
</evidence>
<keyword evidence="2" id="KW-0805">Transcription regulation</keyword>
<dbReference type="PROSITE" id="PS50048">
    <property type="entry name" value="ZN2_CY6_FUNGAL_2"/>
    <property type="match status" value="1"/>
</dbReference>
<evidence type="ECO:0000256" key="2">
    <source>
        <dbReference type="ARBA" id="ARBA00023015"/>
    </source>
</evidence>
<dbReference type="PROSITE" id="PS00463">
    <property type="entry name" value="ZN2_CY6_FUNGAL_1"/>
    <property type="match status" value="1"/>
</dbReference>
<evidence type="ECO:0000256" key="3">
    <source>
        <dbReference type="ARBA" id="ARBA00023125"/>
    </source>
</evidence>
<sequence>MSTDGFAVSKKSSRKRPVSCHFCRSRKLRCSRRFPCPNCTSRGIPCELYASQPAEIHFEENSNKAPGSITADILARLQTLENIVLHKDKHISTPESDLTPDSLLAQSRSIWGEQNATEDARWLQLECSIQSMSSAVKPDEAEFRECPIRQIKVGVSVTVQGSLTAPSEDVTKTFWVPLYQESRCLVEKYVEDLTYLVHVIHIPSVRAMVDHLYRDIHMQKRPNSSHVALLSSIIANTLYSWTRRDSEKWISLPVEDANRGAFTWLKSTLDLLDYASQMSGDTLEGTQARIIVSSLMCNLEGVSPRYRSLLLTAITSARELGLHKIDYHGDLAIKDIQSSGTVEAEIGRRVWWYLAATDWVLSQWEGPLKGTYTVSPRHMLVKKPSNIDDTDLTDITPTVERPMEYPTYVSYTLQRIRLGELCRELTDNTSIFGSEKLNYDVVLEYDKKTNDYIGGFPGFFQLEGGSSKDIEYLNPNVTPGVLTQRYILNTLAYAHRCRLHLPYFARGSVNPSYIYSRQICLEAARAVIGAERIFEKESTSFVRTRFRFAGSMHCLSVAIIVFVLDVCLYKDERQEEERKKEAADACAILQKAKNDSSIAARLLQSFMRVIRKHKVTINGMNNASKDDDINATLDHSFPTMGAVGSSDSPSYGLPVSATEQSLLNPQSSYWTGFRETFDNGTESIDWNALFFDLDAQGLDGGALF</sequence>
<name>A0ABR4JNJ3_9EURO</name>
<dbReference type="InterPro" id="IPR036864">
    <property type="entry name" value="Zn2-C6_fun-type_DNA-bd_sf"/>
</dbReference>
<evidence type="ECO:0000259" key="6">
    <source>
        <dbReference type="PROSITE" id="PS50048"/>
    </source>
</evidence>
<evidence type="ECO:0000256" key="1">
    <source>
        <dbReference type="ARBA" id="ARBA00004123"/>
    </source>
</evidence>
<dbReference type="SUPFAM" id="SSF57701">
    <property type="entry name" value="Zn2/Cys6 DNA-binding domain"/>
    <property type="match status" value="1"/>
</dbReference>